<dbReference type="AlphaFoldDB" id="A0A1S1L9X6"/>
<feature type="domain" description="Cupin type-2" evidence="2">
    <location>
        <begin position="51"/>
        <end position="120"/>
    </location>
</feature>
<dbReference type="OrthoDB" id="195923at2"/>
<proteinExistence type="predicted"/>
<dbReference type="EMBL" id="MLIK01000019">
    <property type="protein sequence ID" value="OHU20870.1"/>
    <property type="molecule type" value="Genomic_DNA"/>
</dbReference>
<dbReference type="InterPro" id="IPR014710">
    <property type="entry name" value="RmlC-like_jellyroll"/>
</dbReference>
<reference evidence="3 4" key="1">
    <citation type="submission" date="2016-10" db="EMBL/GenBank/DDBJ databases">
        <title>Evaluation of Human, Veterinary and Environmental Mycobacterium chelonae Isolates by Core Genome Phylogenomic Analysis, Targeted Gene Comparison, and Anti-microbial Susceptibility Patterns: A Tale of Mistaken Identities.</title>
        <authorList>
            <person name="Fogelson S.B."/>
            <person name="Camus A.C."/>
            <person name="Lorenz W."/>
            <person name="Vasireddy R."/>
            <person name="Vasireddy S."/>
            <person name="Smith T."/>
            <person name="Brown-Elliott B.A."/>
            <person name="Wallace R.J.Jr."/>
            <person name="Hasan N.A."/>
            <person name="Reischl U."/>
            <person name="Sanchez S."/>
        </authorList>
    </citation>
    <scope>NUCLEOTIDE SEQUENCE [LARGE SCALE GENOMIC DNA]</scope>
    <source>
        <strain evidence="3 4">1559</strain>
    </source>
</reference>
<evidence type="ECO:0000313" key="3">
    <source>
        <dbReference type="EMBL" id="OHU20870.1"/>
    </source>
</evidence>
<keyword evidence="1" id="KW-0732">Signal</keyword>
<protein>
    <recommendedName>
        <fullName evidence="2">Cupin type-2 domain-containing protein</fullName>
    </recommendedName>
</protein>
<dbReference type="GeneID" id="57166937"/>
<dbReference type="STRING" id="948102.BKG76_08970"/>
<comment type="caution">
    <text evidence="3">The sequence shown here is derived from an EMBL/GenBank/DDBJ whole genome shotgun (WGS) entry which is preliminary data.</text>
</comment>
<dbReference type="CDD" id="cd02234">
    <property type="entry name" value="cupin_BLR7677-like"/>
    <property type="match status" value="1"/>
</dbReference>
<feature type="signal peptide" evidence="1">
    <location>
        <begin position="1"/>
        <end position="22"/>
    </location>
</feature>
<name>A0A1S1L9X6_9MYCO</name>
<evidence type="ECO:0000313" key="4">
    <source>
        <dbReference type="Proteomes" id="UP000179616"/>
    </source>
</evidence>
<dbReference type="InterPro" id="IPR011051">
    <property type="entry name" value="RmlC_Cupin_sf"/>
</dbReference>
<accession>A0A1S1L9X6</accession>
<dbReference type="InterPro" id="IPR013096">
    <property type="entry name" value="Cupin_2"/>
</dbReference>
<dbReference type="RefSeq" id="WP_070937345.1">
    <property type="nucleotide sequence ID" value="NZ_MLIK01000019.1"/>
</dbReference>
<sequence length="141" mass="15265">MFIRIALSLLLAALAPIPIASAQPEKRTPTVTVVSSREISNIPGKSLVIVRVDFPPGAVSPPHRHAGSAFIQAFVESGTLRNEVEGDGVRDYSAGQYWYEEPGAHHLRTENLSSSAPAVLFADIIMDTGDEPLTIYDRPDQ</sequence>
<dbReference type="Pfam" id="PF07883">
    <property type="entry name" value="Cupin_2"/>
    <property type="match status" value="1"/>
</dbReference>
<dbReference type="SUPFAM" id="SSF51182">
    <property type="entry name" value="RmlC-like cupins"/>
    <property type="match status" value="1"/>
</dbReference>
<feature type="chain" id="PRO_5010298449" description="Cupin type-2 domain-containing protein" evidence="1">
    <location>
        <begin position="23"/>
        <end position="141"/>
    </location>
</feature>
<dbReference type="PANTHER" id="PTHR38599:SF1">
    <property type="entry name" value="CUPIN DOMAIN PROTEIN (AFU_ORTHOLOGUE AFUA_3G13620)"/>
    <property type="match status" value="1"/>
</dbReference>
<dbReference type="PANTHER" id="PTHR38599">
    <property type="entry name" value="CUPIN DOMAIN PROTEIN (AFU_ORTHOLOGUE AFUA_3G13620)"/>
    <property type="match status" value="1"/>
</dbReference>
<dbReference type="Proteomes" id="UP000179616">
    <property type="component" value="Unassembled WGS sequence"/>
</dbReference>
<evidence type="ECO:0000259" key="2">
    <source>
        <dbReference type="Pfam" id="PF07883"/>
    </source>
</evidence>
<evidence type="ECO:0000256" key="1">
    <source>
        <dbReference type="SAM" id="SignalP"/>
    </source>
</evidence>
<gene>
    <name evidence="3" type="ORF">BKG76_08970</name>
</gene>
<dbReference type="Gene3D" id="2.60.120.10">
    <property type="entry name" value="Jelly Rolls"/>
    <property type="match status" value="1"/>
</dbReference>
<organism evidence="3 4">
    <name type="scientific">Mycobacteroides franklinii</name>
    <dbReference type="NCBI Taxonomy" id="948102"/>
    <lineage>
        <taxon>Bacteria</taxon>
        <taxon>Bacillati</taxon>
        <taxon>Actinomycetota</taxon>
        <taxon>Actinomycetes</taxon>
        <taxon>Mycobacteriales</taxon>
        <taxon>Mycobacteriaceae</taxon>
        <taxon>Mycobacteroides</taxon>
    </lineage>
</organism>